<dbReference type="InterPro" id="IPR017550">
    <property type="entry name" value="Formylmethanofuran_DH_suC"/>
</dbReference>
<dbReference type="GO" id="GO:0015948">
    <property type="term" value="P:methanogenesis"/>
    <property type="evidence" value="ECO:0007669"/>
    <property type="project" value="InterPro"/>
</dbReference>
<dbReference type="Gene3D" id="2.160.20.60">
    <property type="entry name" value="Glutamate synthase, alpha subunit, C-terminal domain"/>
    <property type="match status" value="1"/>
</dbReference>
<gene>
    <name evidence="1" type="primary">fhcC</name>
    <name evidence="1" type="ORF">BQ8794_130229</name>
</gene>
<keyword evidence="1" id="KW-0378">Hydrolase</keyword>
<evidence type="ECO:0000313" key="1">
    <source>
        <dbReference type="EMBL" id="SIT53745.1"/>
    </source>
</evidence>
<keyword evidence="1" id="KW-0808">Transferase</keyword>
<keyword evidence="2" id="KW-1185">Reference proteome</keyword>
<accession>A0A1R3V4S4</accession>
<proteinExistence type="predicted"/>
<dbReference type="InterPro" id="IPR036485">
    <property type="entry name" value="Glu_synth_asu_C_sf"/>
</dbReference>
<dbReference type="GO" id="GO:0016740">
    <property type="term" value="F:transferase activity"/>
    <property type="evidence" value="ECO:0007669"/>
    <property type="project" value="UniProtKB-KW"/>
</dbReference>
<dbReference type="SUPFAM" id="SSF69336">
    <property type="entry name" value="Alpha subunit of glutamate synthase, C-terminal domain"/>
    <property type="match status" value="1"/>
</dbReference>
<dbReference type="AlphaFoldDB" id="A0A1R3V4S4"/>
<evidence type="ECO:0000313" key="2">
    <source>
        <dbReference type="Proteomes" id="UP000188388"/>
    </source>
</evidence>
<reference evidence="2" key="1">
    <citation type="submission" date="2017-01" db="EMBL/GenBank/DDBJ databases">
        <authorList>
            <person name="Brunel B."/>
        </authorList>
    </citation>
    <scope>NUCLEOTIDE SEQUENCE [LARGE SCALE GENOMIC DNA]</scope>
</reference>
<name>A0A1R3V4S4_9HYPH</name>
<dbReference type="RefSeq" id="WP_077373990.1">
    <property type="nucleotide sequence ID" value="NZ_FTPD01000005.1"/>
</dbReference>
<dbReference type="PANTHER" id="PTHR39673">
    <property type="entry name" value="TUNGSTEN FORMYLMETHANOFURAN DEHYDROGENASE, SUBUNIT C (FWDC)"/>
    <property type="match status" value="1"/>
</dbReference>
<dbReference type="PANTHER" id="PTHR39673:SF5">
    <property type="entry name" value="TUNGSTEN-CONTAINING FORMYLMETHANOFURAN DEHYDROGENASE 2 SUBUNIT C"/>
    <property type="match status" value="1"/>
</dbReference>
<protein>
    <submittedName>
        <fullName evidence="1">Formyltransferase/hydrolase complex Fhc subunit C</fullName>
    </submittedName>
</protein>
<organism evidence="1 2">
    <name type="scientific">Mesorhizobium prunaredense</name>
    <dbReference type="NCBI Taxonomy" id="1631249"/>
    <lineage>
        <taxon>Bacteria</taxon>
        <taxon>Pseudomonadati</taxon>
        <taxon>Pseudomonadota</taxon>
        <taxon>Alphaproteobacteria</taxon>
        <taxon>Hyphomicrobiales</taxon>
        <taxon>Phyllobacteriaceae</taxon>
        <taxon>Mesorhizobium</taxon>
    </lineage>
</organism>
<dbReference type="GO" id="GO:0046914">
    <property type="term" value="F:transition metal ion binding"/>
    <property type="evidence" value="ECO:0007669"/>
    <property type="project" value="InterPro"/>
</dbReference>
<dbReference type="Proteomes" id="UP000188388">
    <property type="component" value="Unassembled WGS sequence"/>
</dbReference>
<dbReference type="STRING" id="1631249.BQ8794_130229"/>
<dbReference type="GO" id="GO:0016787">
    <property type="term" value="F:hydrolase activity"/>
    <property type="evidence" value="ECO:0007669"/>
    <property type="project" value="UniProtKB-KW"/>
</dbReference>
<dbReference type="GO" id="GO:0018493">
    <property type="term" value="F:formylmethanofuran dehydrogenase activity"/>
    <property type="evidence" value="ECO:0007669"/>
    <property type="project" value="InterPro"/>
</dbReference>
<dbReference type="NCBIfam" id="TIGR03122">
    <property type="entry name" value="one_C_dehyd_C"/>
    <property type="match status" value="1"/>
</dbReference>
<dbReference type="EMBL" id="FTPD01000005">
    <property type="protein sequence ID" value="SIT53745.1"/>
    <property type="molecule type" value="Genomic_DNA"/>
</dbReference>
<sequence length="269" mass="27734">MKALTFTLVAEPPERLDLSPLTPERLAGIERRDIEKIQIGTSKHGSKVGDIFRVAGNDPRDIVFEGGSARLDRVAEAMRGGSVRVVGNAGAQAGRAMRGGTLTIEGNAGPHAGSGMRGGRLEITGNAGDHLGAPLAGELAGMNGGVLIVRGKAGAFAADRMRRGLIAVLKGSGDNAGSRMIAGTLVVAGGTGEMPGYLMRRGSILLDRAPKSLSPSFVECGAPESVFAAVIDRHLIAEGILKRPLLGKAPQKFGGDNAVLGMGEVLFPR</sequence>